<keyword evidence="1" id="KW-0802">TPR repeat</keyword>
<dbReference type="GO" id="GO:0006355">
    <property type="term" value="P:regulation of DNA-templated transcription"/>
    <property type="evidence" value="ECO:0007669"/>
    <property type="project" value="InterPro"/>
</dbReference>
<dbReference type="InterPro" id="IPR011990">
    <property type="entry name" value="TPR-like_helical_dom_sf"/>
</dbReference>
<keyword evidence="2" id="KW-0472">Membrane</keyword>
<accession>A0A917A356</accession>
<feature type="repeat" description="TPR" evidence="1">
    <location>
        <begin position="114"/>
        <end position="147"/>
    </location>
</feature>
<dbReference type="Gene3D" id="1.25.40.10">
    <property type="entry name" value="Tetratricopeptide repeat domain"/>
    <property type="match status" value="2"/>
</dbReference>
<evidence type="ECO:0000256" key="1">
    <source>
        <dbReference type="PROSITE-ProRule" id="PRU00339"/>
    </source>
</evidence>
<dbReference type="GO" id="GO:0003677">
    <property type="term" value="F:DNA binding"/>
    <property type="evidence" value="ECO:0007669"/>
    <property type="project" value="InterPro"/>
</dbReference>
<dbReference type="PROSITE" id="PS50005">
    <property type="entry name" value="TPR"/>
    <property type="match status" value="2"/>
</dbReference>
<proteinExistence type="predicted"/>
<dbReference type="Proteomes" id="UP000599688">
    <property type="component" value="Unassembled WGS sequence"/>
</dbReference>
<evidence type="ECO:0000256" key="2">
    <source>
        <dbReference type="SAM" id="Phobius"/>
    </source>
</evidence>
<comment type="caution">
    <text evidence="3">The sequence shown here is derived from an EMBL/GenBank/DDBJ whole genome shotgun (WGS) entry which is preliminary data.</text>
</comment>
<feature type="repeat" description="TPR" evidence="1">
    <location>
        <begin position="76"/>
        <end position="109"/>
    </location>
</feature>
<evidence type="ECO:0000313" key="3">
    <source>
        <dbReference type="EMBL" id="GGE22859.1"/>
    </source>
</evidence>
<dbReference type="SUPFAM" id="SSF48452">
    <property type="entry name" value="TPR-like"/>
    <property type="match status" value="1"/>
</dbReference>
<dbReference type="Pfam" id="PF13181">
    <property type="entry name" value="TPR_8"/>
    <property type="match status" value="2"/>
</dbReference>
<protein>
    <recommendedName>
        <fullName evidence="5">Tetratricopeptide repeat-containing protein</fullName>
    </recommendedName>
</protein>
<keyword evidence="2" id="KW-1133">Transmembrane helix</keyword>
<dbReference type="SUPFAM" id="SSF46894">
    <property type="entry name" value="C-terminal effector domain of the bipartite response regulators"/>
    <property type="match status" value="1"/>
</dbReference>
<organism evidence="3 4">
    <name type="scientific">Psychroflexus salis</name>
    <dbReference type="NCBI Taxonomy" id="1526574"/>
    <lineage>
        <taxon>Bacteria</taxon>
        <taxon>Pseudomonadati</taxon>
        <taxon>Bacteroidota</taxon>
        <taxon>Flavobacteriia</taxon>
        <taxon>Flavobacteriales</taxon>
        <taxon>Flavobacteriaceae</taxon>
        <taxon>Psychroflexus</taxon>
    </lineage>
</organism>
<dbReference type="EMBL" id="BMGL01000017">
    <property type="protein sequence ID" value="GGE22859.1"/>
    <property type="molecule type" value="Genomic_DNA"/>
</dbReference>
<feature type="transmembrane region" description="Helical" evidence="2">
    <location>
        <begin position="427"/>
        <end position="447"/>
    </location>
</feature>
<evidence type="ECO:0000313" key="4">
    <source>
        <dbReference type="Proteomes" id="UP000599688"/>
    </source>
</evidence>
<dbReference type="AlphaFoldDB" id="A0A917A356"/>
<dbReference type="SMART" id="SM00028">
    <property type="entry name" value="TPR"/>
    <property type="match status" value="5"/>
</dbReference>
<sequence length="613" mass="71374">MKNKIPRPNFKFSPVFNFILLLLILLIVKQTSAQQNELKNIQDQAFELIFKNQNKAIVLIDSLIKKHENNKTYVQGINLSHKGVYYAVQNQLDSAAVYFNKAIELTPKKHKFYPNLLNNLSIVYKKKGDFSKAIETLNEALIIANSQNNKDAKAKIYSELSSSYRGLNKYNLAIKYSLNSIDVIKSKDSIEAYPLNVEKQKLANLYRALDNNTFANQLYKEILPYFEKSFYTDAKISTYINYAASLINVNELSKAEVLLLKSKKELDNFYNEELFAFYKLTYAMYYKKIGDFDKAENCFEIALSSFKNHLDNYPKTLNEYLYFLKEQKKFNKIINFSNLNQGLDSMQVGFQDLVDYNGVMGLAYENAGNYKKSIFHFKNKIRYSDSLNQLNNFAIAKDLQAKYQIEIIQQKNISLQKNIQSETRKNIAIIAFSLFLGVVLLSFILRYRIKLINETKLKEVYAKKIDAEKKLITLKDALLEEQKKELLSKSLEASSLSKKLKLIKSKIDKTSLNEKLSDVEEYLTPQNELRKLNYEFQRAYPNFESQLLRTFPDLSKNDILFLSFIKLNFSFKEIAAILNITHQSVITKKYRISKKIQLTKDVDIYEFINNEIN</sequence>
<name>A0A917A356_9FLAO</name>
<dbReference type="InterPro" id="IPR016032">
    <property type="entry name" value="Sig_transdc_resp-reg_C-effctor"/>
</dbReference>
<reference evidence="3 4" key="1">
    <citation type="journal article" date="2014" name="Int. J. Syst. Evol. Microbiol.">
        <title>Complete genome sequence of Corynebacterium casei LMG S-19264T (=DSM 44701T), isolated from a smear-ripened cheese.</title>
        <authorList>
            <consortium name="US DOE Joint Genome Institute (JGI-PGF)"/>
            <person name="Walter F."/>
            <person name="Albersmeier A."/>
            <person name="Kalinowski J."/>
            <person name="Ruckert C."/>
        </authorList>
    </citation>
    <scope>NUCLEOTIDE SEQUENCE [LARGE SCALE GENOMIC DNA]</scope>
    <source>
        <strain evidence="3 4">CGMCC 1.12925</strain>
    </source>
</reference>
<dbReference type="RefSeq" id="WP_188407183.1">
    <property type="nucleotide sequence ID" value="NZ_BMGL01000017.1"/>
</dbReference>
<keyword evidence="2" id="KW-0812">Transmembrane</keyword>
<evidence type="ECO:0008006" key="5">
    <source>
        <dbReference type="Google" id="ProtNLM"/>
    </source>
</evidence>
<gene>
    <name evidence="3" type="ORF">GCM10010831_24700</name>
</gene>
<dbReference type="InterPro" id="IPR019734">
    <property type="entry name" value="TPR_rpt"/>
</dbReference>
<keyword evidence="4" id="KW-1185">Reference proteome</keyword>